<gene>
    <name evidence="1" type="ORF">H6P81_009138</name>
</gene>
<dbReference type="AlphaFoldDB" id="A0AAV7EK73"/>
<keyword evidence="2" id="KW-1185">Reference proteome</keyword>
<name>A0AAV7EK73_ARIFI</name>
<proteinExistence type="predicted"/>
<reference evidence="1 2" key="1">
    <citation type="submission" date="2021-07" db="EMBL/GenBank/DDBJ databases">
        <title>The Aristolochia fimbriata genome: insights into angiosperm evolution, floral development and chemical biosynthesis.</title>
        <authorList>
            <person name="Jiao Y."/>
        </authorList>
    </citation>
    <scope>NUCLEOTIDE SEQUENCE [LARGE SCALE GENOMIC DNA]</scope>
    <source>
        <strain evidence="1">IBCAS-2021</strain>
        <tissue evidence="1">Leaf</tissue>
    </source>
</reference>
<comment type="caution">
    <text evidence="1">The sequence shown here is derived from an EMBL/GenBank/DDBJ whole genome shotgun (WGS) entry which is preliminary data.</text>
</comment>
<evidence type="ECO:0000313" key="1">
    <source>
        <dbReference type="EMBL" id="KAG9449173.1"/>
    </source>
</evidence>
<organism evidence="1 2">
    <name type="scientific">Aristolochia fimbriata</name>
    <name type="common">White veined hardy Dutchman's pipe vine</name>
    <dbReference type="NCBI Taxonomy" id="158543"/>
    <lineage>
        <taxon>Eukaryota</taxon>
        <taxon>Viridiplantae</taxon>
        <taxon>Streptophyta</taxon>
        <taxon>Embryophyta</taxon>
        <taxon>Tracheophyta</taxon>
        <taxon>Spermatophyta</taxon>
        <taxon>Magnoliopsida</taxon>
        <taxon>Magnoliidae</taxon>
        <taxon>Piperales</taxon>
        <taxon>Aristolochiaceae</taxon>
        <taxon>Aristolochia</taxon>
    </lineage>
</organism>
<sequence length="99" mass="11019">MALATGAVEKGEKSCVSTVSRRMKVKTSAFSSVYCHSASEGVYVKCSLRDASNANQLQLTRKLKRRECIRSLLKRLVQTKTILRKISTNVTVSNTRNKP</sequence>
<accession>A0AAV7EK73</accession>
<protein>
    <submittedName>
        <fullName evidence="1">Uncharacterized protein</fullName>
    </submittedName>
</protein>
<dbReference type="EMBL" id="JAINDJ010000004">
    <property type="protein sequence ID" value="KAG9449173.1"/>
    <property type="molecule type" value="Genomic_DNA"/>
</dbReference>
<dbReference type="Proteomes" id="UP000825729">
    <property type="component" value="Unassembled WGS sequence"/>
</dbReference>
<evidence type="ECO:0000313" key="2">
    <source>
        <dbReference type="Proteomes" id="UP000825729"/>
    </source>
</evidence>